<name>A0ABP7VP51_9BACI</name>
<sequence length="152" mass="17169">MELIKEDQQLFKLTAEDIMISSEKVAHVQLNNPLEHALLILVTSGYSAVPVLDSKYRFKGIIGKSSILNEIMGLERFEIENLTTTTVEAAMQTDVPCLPKSADLLTCLKALIDHSFICLVDDKNYFDGIVTRRAVLEQLNQFFHVNEKDLNQ</sequence>
<dbReference type="SMART" id="SM00116">
    <property type="entry name" value="CBS"/>
    <property type="match status" value="2"/>
</dbReference>
<dbReference type="InterPro" id="IPR000644">
    <property type="entry name" value="CBS_dom"/>
</dbReference>
<dbReference type="CDD" id="cd04643">
    <property type="entry name" value="CBS_pair_bac"/>
    <property type="match status" value="1"/>
</dbReference>
<dbReference type="InterPro" id="IPR048125">
    <property type="entry name" value="CBS_CbpB"/>
</dbReference>
<keyword evidence="5" id="KW-1185">Reference proteome</keyword>
<proteinExistence type="predicted"/>
<comment type="caution">
    <text evidence="4">The sequence shown here is derived from an EMBL/GenBank/DDBJ whole genome shotgun (WGS) entry which is preliminary data.</text>
</comment>
<dbReference type="InterPro" id="IPR051257">
    <property type="entry name" value="Diverse_CBS-Domain"/>
</dbReference>
<dbReference type="EMBL" id="BAABDL010000085">
    <property type="protein sequence ID" value="GAA4071248.1"/>
    <property type="molecule type" value="Genomic_DNA"/>
</dbReference>
<feature type="domain" description="CBS" evidence="3">
    <location>
        <begin position="19"/>
        <end position="79"/>
    </location>
</feature>
<dbReference type="NCBIfam" id="NF041630">
    <property type="entry name" value="CBS_CbpB"/>
    <property type="match status" value="1"/>
</dbReference>
<reference evidence="5" key="1">
    <citation type="journal article" date="2019" name="Int. J. Syst. Evol. Microbiol.">
        <title>The Global Catalogue of Microorganisms (GCM) 10K type strain sequencing project: providing services to taxonomists for standard genome sequencing and annotation.</title>
        <authorList>
            <consortium name="The Broad Institute Genomics Platform"/>
            <consortium name="The Broad Institute Genome Sequencing Center for Infectious Disease"/>
            <person name="Wu L."/>
            <person name="Ma J."/>
        </authorList>
    </citation>
    <scope>NUCLEOTIDE SEQUENCE [LARGE SCALE GENOMIC DNA]</scope>
    <source>
        <strain evidence="5">JCM 17250</strain>
    </source>
</reference>
<accession>A0ABP7VP51</accession>
<evidence type="ECO:0000259" key="3">
    <source>
        <dbReference type="PROSITE" id="PS51371"/>
    </source>
</evidence>
<evidence type="ECO:0000256" key="2">
    <source>
        <dbReference type="PROSITE-ProRule" id="PRU00703"/>
    </source>
</evidence>
<dbReference type="SUPFAM" id="SSF54631">
    <property type="entry name" value="CBS-domain pair"/>
    <property type="match status" value="1"/>
</dbReference>
<evidence type="ECO:0000256" key="1">
    <source>
        <dbReference type="ARBA" id="ARBA00023122"/>
    </source>
</evidence>
<dbReference type="PROSITE" id="PS51371">
    <property type="entry name" value="CBS"/>
    <property type="match status" value="1"/>
</dbReference>
<dbReference type="Gene3D" id="3.10.580.10">
    <property type="entry name" value="CBS-domain"/>
    <property type="match status" value="1"/>
</dbReference>
<organism evidence="4 5">
    <name type="scientific">Amphibacillus indicireducens</name>
    <dbReference type="NCBI Taxonomy" id="1076330"/>
    <lineage>
        <taxon>Bacteria</taxon>
        <taxon>Bacillati</taxon>
        <taxon>Bacillota</taxon>
        <taxon>Bacilli</taxon>
        <taxon>Bacillales</taxon>
        <taxon>Bacillaceae</taxon>
        <taxon>Amphibacillus</taxon>
    </lineage>
</organism>
<dbReference type="Pfam" id="PF00571">
    <property type="entry name" value="CBS"/>
    <property type="match status" value="2"/>
</dbReference>
<dbReference type="Proteomes" id="UP001501734">
    <property type="component" value="Unassembled WGS sequence"/>
</dbReference>
<protein>
    <submittedName>
        <fullName evidence="4">CBS domain-containing protein</fullName>
    </submittedName>
</protein>
<evidence type="ECO:0000313" key="4">
    <source>
        <dbReference type="EMBL" id="GAA4071248.1"/>
    </source>
</evidence>
<gene>
    <name evidence="4" type="ORF">GCM10022410_16140</name>
</gene>
<dbReference type="PANTHER" id="PTHR43080:SF30">
    <property type="entry name" value="CYCLIC DI-AMP RECEPTOR B"/>
    <property type="match status" value="1"/>
</dbReference>
<dbReference type="RefSeq" id="WP_344912042.1">
    <property type="nucleotide sequence ID" value="NZ_BAABDL010000085.1"/>
</dbReference>
<evidence type="ECO:0000313" key="5">
    <source>
        <dbReference type="Proteomes" id="UP001501734"/>
    </source>
</evidence>
<dbReference type="InterPro" id="IPR046342">
    <property type="entry name" value="CBS_dom_sf"/>
</dbReference>
<dbReference type="PANTHER" id="PTHR43080">
    <property type="entry name" value="CBS DOMAIN-CONTAINING PROTEIN CBSX3, MITOCHONDRIAL"/>
    <property type="match status" value="1"/>
</dbReference>
<keyword evidence="1 2" id="KW-0129">CBS domain</keyword>